<evidence type="ECO:0000256" key="2">
    <source>
        <dbReference type="ARBA" id="ARBA00022777"/>
    </source>
</evidence>
<keyword evidence="3" id="KW-0547">Nucleotide-binding</keyword>
<dbReference type="Pfam" id="PF02685">
    <property type="entry name" value="Glucokinase"/>
    <property type="match status" value="1"/>
</dbReference>
<dbReference type="AlphaFoldDB" id="A0A1L6TGM6"/>
<sequence length="333" mass="36128">MRLLSGDIGGTKTWLQLAEFDSGKLTVLAHQKYVSNAYNNAAIMVKEFLSETGHQETHIDGACFAVAGPIIQGLVQLTNLPWDVDEAAVAEELGIRCVTLINDFQAIGYGTDALAEKDLYTLQAGSPRPQATRALIGAGTGLGVALMSNDGEKYTVMPTEGGHVDFGPTNDIQMELLAYLRRKLHRVSVERVLSGQGLINIYKFICDNPLYGEIESRKLQFAMHKEDPAAAISRFAIEEKDPLACRALDIFVDLYGAQAGNLALMSLPYGGIYIVGGIAPKILSQLNDGRFMKAYGDKGRMSRMLDNFPIHIVLDTKIGLKGAALYAARACAQ</sequence>
<evidence type="ECO:0000313" key="5">
    <source>
        <dbReference type="EMBL" id="ALB21572.1"/>
    </source>
</evidence>
<accession>A0A1L6TGM6</accession>
<gene>
    <name evidence="3" type="primary">glk</name>
    <name evidence="5" type="ORF">KU39_388</name>
</gene>
<dbReference type="GO" id="GO:0004340">
    <property type="term" value="F:glucokinase activity"/>
    <property type="evidence" value="ECO:0007669"/>
    <property type="project" value="UniProtKB-UniRule"/>
</dbReference>
<dbReference type="RefSeq" id="WP_017378319.1">
    <property type="nucleotide sequence ID" value="NZ_CP012508.1"/>
</dbReference>
<protein>
    <recommendedName>
        <fullName evidence="3">Glucokinase</fullName>
        <ecNumber evidence="3">2.7.1.2</ecNumber>
    </recommendedName>
    <alternativeName>
        <fullName evidence="3">Glucose kinase</fullName>
    </alternativeName>
</protein>
<comment type="subcellular location">
    <subcellularLocation>
        <location evidence="3">Cytoplasm</location>
    </subcellularLocation>
</comment>
<dbReference type="SUPFAM" id="SSF53067">
    <property type="entry name" value="Actin-like ATPase domain"/>
    <property type="match status" value="1"/>
</dbReference>
<dbReference type="GO" id="GO:0005737">
    <property type="term" value="C:cytoplasm"/>
    <property type="evidence" value="ECO:0007669"/>
    <property type="project" value="UniProtKB-SubCell"/>
</dbReference>
<dbReference type="EMBL" id="CP012508">
    <property type="protein sequence ID" value="ALB21572.1"/>
    <property type="molecule type" value="Genomic_DNA"/>
</dbReference>
<dbReference type="OrthoDB" id="9800595at2"/>
<keyword evidence="1 3" id="KW-0808">Transferase</keyword>
<dbReference type="PANTHER" id="PTHR47363">
    <property type="entry name" value="GLUCOKINASE"/>
    <property type="match status" value="1"/>
</dbReference>
<evidence type="ECO:0000256" key="3">
    <source>
        <dbReference type="HAMAP-Rule" id="MF_00524"/>
    </source>
</evidence>
<comment type="catalytic activity">
    <reaction evidence="3">
        <text>D-glucose + ATP = D-glucose 6-phosphate + ADP + H(+)</text>
        <dbReference type="Rhea" id="RHEA:17825"/>
        <dbReference type="ChEBI" id="CHEBI:4167"/>
        <dbReference type="ChEBI" id="CHEBI:15378"/>
        <dbReference type="ChEBI" id="CHEBI:30616"/>
        <dbReference type="ChEBI" id="CHEBI:61548"/>
        <dbReference type="ChEBI" id="CHEBI:456216"/>
        <dbReference type="EC" id="2.7.1.2"/>
    </reaction>
</comment>
<dbReference type="InterPro" id="IPR043129">
    <property type="entry name" value="ATPase_NBD"/>
</dbReference>
<reference evidence="5 6" key="1">
    <citation type="journal article" date="2014" name="Genome Announc.">
        <title>Comparative Genome Analysis of Two Isolates of the Fish Pathogen Piscirickettsia salmonis from Different Hosts Reveals Major Differences in Virulence-Associated Secretion Systems.</title>
        <authorList>
            <person name="Bohle H."/>
            <person name="Henriquez P."/>
            <person name="Grothusen H."/>
            <person name="Navas E."/>
            <person name="Sandoval A."/>
            <person name="Bustamante F."/>
            <person name="Bustos P."/>
            <person name="Mancilla M."/>
        </authorList>
    </citation>
    <scope>NUCLEOTIDE SEQUENCE [LARGE SCALE GENOMIC DNA]</scope>
    <source>
        <strain evidence="6">B1-32597</strain>
    </source>
</reference>
<proteinExistence type="inferred from homology"/>
<name>A0A1L6TGM6_PISSA</name>
<dbReference type="NCBIfam" id="NF001415">
    <property type="entry name" value="PRK00292.1-2"/>
    <property type="match status" value="1"/>
</dbReference>
<organism evidence="5 6">
    <name type="scientific">Piscirickettsia salmonis</name>
    <dbReference type="NCBI Taxonomy" id="1238"/>
    <lineage>
        <taxon>Bacteria</taxon>
        <taxon>Pseudomonadati</taxon>
        <taxon>Pseudomonadota</taxon>
        <taxon>Gammaproteobacteria</taxon>
        <taxon>Thiotrichales</taxon>
        <taxon>Piscirickettsiaceae</taxon>
        <taxon>Piscirickettsia</taxon>
    </lineage>
</organism>
<dbReference type="PANTHER" id="PTHR47363:SF1">
    <property type="entry name" value="GLUCOKINASE"/>
    <property type="match status" value="1"/>
</dbReference>
<evidence type="ECO:0000256" key="4">
    <source>
        <dbReference type="RuleBase" id="RU004046"/>
    </source>
</evidence>
<keyword evidence="3" id="KW-0324">Glycolysis</keyword>
<dbReference type="Gene3D" id="3.40.367.20">
    <property type="match status" value="1"/>
</dbReference>
<evidence type="ECO:0000313" key="6">
    <source>
        <dbReference type="Proteomes" id="UP000029558"/>
    </source>
</evidence>
<feature type="binding site" evidence="3">
    <location>
        <begin position="6"/>
        <end position="11"/>
    </location>
    <ligand>
        <name>ATP</name>
        <dbReference type="ChEBI" id="CHEBI:30616"/>
    </ligand>
</feature>
<keyword evidence="3" id="KW-0067">ATP-binding</keyword>
<dbReference type="CDD" id="cd24008">
    <property type="entry name" value="ASKHA_NBD_GLK"/>
    <property type="match status" value="1"/>
</dbReference>
<dbReference type="GO" id="GO:0005536">
    <property type="term" value="F:D-glucose binding"/>
    <property type="evidence" value="ECO:0007669"/>
    <property type="project" value="InterPro"/>
</dbReference>
<dbReference type="GO" id="GO:0006096">
    <property type="term" value="P:glycolytic process"/>
    <property type="evidence" value="ECO:0007669"/>
    <property type="project" value="UniProtKB-UniRule"/>
</dbReference>
<comment type="similarity">
    <text evidence="3 4">Belongs to the bacterial glucokinase family.</text>
</comment>
<dbReference type="EC" id="2.7.1.2" evidence="3"/>
<keyword evidence="3" id="KW-0963">Cytoplasm</keyword>
<dbReference type="Gene3D" id="3.30.420.40">
    <property type="match status" value="1"/>
</dbReference>
<dbReference type="Proteomes" id="UP000029558">
    <property type="component" value="Chromosome"/>
</dbReference>
<evidence type="ECO:0000256" key="1">
    <source>
        <dbReference type="ARBA" id="ARBA00022679"/>
    </source>
</evidence>
<dbReference type="GO" id="GO:0005524">
    <property type="term" value="F:ATP binding"/>
    <property type="evidence" value="ECO:0007669"/>
    <property type="project" value="UniProtKB-UniRule"/>
</dbReference>
<dbReference type="InterPro" id="IPR003836">
    <property type="entry name" value="Glucokinase"/>
</dbReference>
<dbReference type="HAMAP" id="MF_00524">
    <property type="entry name" value="Glucokinase"/>
    <property type="match status" value="1"/>
</dbReference>
<keyword evidence="2 3" id="KW-0418">Kinase</keyword>
<dbReference type="NCBIfam" id="TIGR00749">
    <property type="entry name" value="glk"/>
    <property type="match status" value="1"/>
</dbReference>